<organism evidence="1 2">
    <name type="scientific">Naganishia friedmannii</name>
    <dbReference type="NCBI Taxonomy" id="89922"/>
    <lineage>
        <taxon>Eukaryota</taxon>
        <taxon>Fungi</taxon>
        <taxon>Dikarya</taxon>
        <taxon>Basidiomycota</taxon>
        <taxon>Agaricomycotina</taxon>
        <taxon>Tremellomycetes</taxon>
        <taxon>Filobasidiales</taxon>
        <taxon>Filobasidiaceae</taxon>
        <taxon>Naganishia</taxon>
    </lineage>
</organism>
<protein>
    <submittedName>
        <fullName evidence="1">Uncharacterized protein</fullName>
    </submittedName>
</protein>
<name>A0ACC2VYR0_9TREE</name>
<evidence type="ECO:0000313" key="1">
    <source>
        <dbReference type="EMBL" id="KAJ9104619.1"/>
    </source>
</evidence>
<sequence>MHPSKANSLWALLLALLAISNPATVMASSAISTSNLSMAAGTPSNLNVGVVPSRHQKMEKRFVGSLRNDHQSLRRNLGRGDGDTVHVGRGGKFELVKKQQETGVMAADENTFDAVQLAALIESIVAGDSKAVSSSTSTSATSTVTSTSSASTSTFTNTDTATQALQTSTPESTTLTSTSSQADATEVTTSLAKTTPPSSTITSTSTLQTSSSSTRVSSEEVAESSTQALTSTETTEQWIWQLVKPWELQRSRRREDTHAGVLQRRQVDEQGEGQMAKNSSEVAATSAPNTEWIVAKPSLNIFMESVPSATGALLAANPSSMDVTSVPVLGSAVVGPSPTSYVEPLRASTSLPAMNLWSAMAVTSSSDADFPDQTASASGSQLGVQSEAIVASGTTEAPQGIGLGGMDPLVETVVEKDPVSTQTPAPSSHKDVLHQFRSERLASTTRHTWSSGKPGVLRIAQATGASDQPDNTFTASVLSKVVPTPSVHFSEVSFPPAVTPLSQNSSQYPLGTGSAGFSGAAGSTIKFGATGDLTGLPIQSSATFTYTAPTSSFPLASQKSDTIPIFSLPAPFDASASHARDASPSTRPGTMRYSHHHHGIDTASSMTSLVLSSTSTPQVTVVASSKLQFCVYPYPAYNLMPSSRPNPERSELYVVTSLYGRARANCILNDMVLSSDVPEATGPSSSVNSVEGSLSATSPTSSALPEVTTIFSGITSTQSDVPTPSSTSFVPVVESSATGIVPTAERTTSTIGSSSATSTFVETALTSDTSTGVAASATSSSPLVFTTDNIDPSSAIQSTSSTTEFPSGTSALSEQPSSTPSPFEQPSSSFTTAVSSSNPINSDSLLSSTALLSGSSTSTEIPQPTSSQDTLSSSVESSGSSEATPIAGVSSTQTGTEAISSTMIDASSSSPPFPTSTAAASSTDTAETSTNASNSVLSDDFSSTAPSSSFVPTATTSQNVSAEPTSTVGGSSSMEFSQVASTSSGQSTQTKATDTSTESTDLPSSTAAFSDAPTVTGGSNLTTSQTQTEIPLSVTTTSEMAQPTDTISTNQTVSTTGNATFTSTATSSPVITAPASESSSFEWASSSETSSPTASSSSEEPYIPSQTYLIYASPTSSFSSWTPDQASWPTGSATVTTSSAVIMPSTATIPSNVPTIIVPYNSPAATAGTEKAKSSSDSSSVSSLISILLNANNYPWDFVVSNSDATSQLFINFPLMIANALEIDENNVTTYALQAYSPAAVQGESTSVLTRWIGYIPTTKVTDLSSYIKTPSSPLYRQAGIAGQLAAQIDSSYPLTGSSTSGSTSSGAESTDSKSKSKNHRDIIIGVCVGIGGALWVALVFWIYRRVKRNHDASVHKRLSEHGSFIGNGMAGGYLPEGRHSRTSSLAASEIDARPSSFYADPSENEARNRRQSHATTQRTTWNARPSSHEQGRQERLSTTGFSSWFRSSGSHNSHSNRLSHGEGFGSPPQMTQLQNPFADTAHRSYLDQGPNRGGASTWRRSNTPKPISKNQIGQPTLQANSLEFTDHR</sequence>
<dbReference type="Proteomes" id="UP001227268">
    <property type="component" value="Unassembled WGS sequence"/>
</dbReference>
<evidence type="ECO:0000313" key="2">
    <source>
        <dbReference type="Proteomes" id="UP001227268"/>
    </source>
</evidence>
<gene>
    <name evidence="1" type="ORF">QFC21_002117</name>
</gene>
<keyword evidence="2" id="KW-1185">Reference proteome</keyword>
<proteinExistence type="predicted"/>
<accession>A0ACC2VYR0</accession>
<dbReference type="EMBL" id="JASBWT010000005">
    <property type="protein sequence ID" value="KAJ9104619.1"/>
    <property type="molecule type" value="Genomic_DNA"/>
</dbReference>
<comment type="caution">
    <text evidence="1">The sequence shown here is derived from an EMBL/GenBank/DDBJ whole genome shotgun (WGS) entry which is preliminary data.</text>
</comment>
<reference evidence="1" key="1">
    <citation type="submission" date="2023-04" db="EMBL/GenBank/DDBJ databases">
        <title>Draft Genome sequencing of Naganishia species isolated from polar environments using Oxford Nanopore Technology.</title>
        <authorList>
            <person name="Leo P."/>
            <person name="Venkateswaran K."/>
        </authorList>
    </citation>
    <scope>NUCLEOTIDE SEQUENCE</scope>
    <source>
        <strain evidence="1">MNA-CCFEE 5423</strain>
    </source>
</reference>